<feature type="domain" description="Conserved hypothetical protein CHP02391" evidence="1">
    <location>
        <begin position="116"/>
        <end position="232"/>
    </location>
</feature>
<dbReference type="EMBL" id="BMDI01000002">
    <property type="protein sequence ID" value="GGI20486.1"/>
    <property type="molecule type" value="Genomic_DNA"/>
</dbReference>
<comment type="caution">
    <text evidence="2">The sequence shown here is derived from an EMBL/GenBank/DDBJ whole genome shotgun (WGS) entry which is preliminary data.</text>
</comment>
<dbReference type="Pfam" id="PF09509">
    <property type="entry name" value="Hypoth_Ymh"/>
    <property type="match status" value="1"/>
</dbReference>
<accession>A0A8J3AR91</accession>
<evidence type="ECO:0000259" key="1">
    <source>
        <dbReference type="Pfam" id="PF09509"/>
    </source>
</evidence>
<protein>
    <recommendedName>
        <fullName evidence="1">Conserved hypothetical protein CHP02391 domain-containing protein</fullName>
    </recommendedName>
</protein>
<gene>
    <name evidence="2" type="ORF">GCM10008066_24270</name>
</gene>
<keyword evidence="3" id="KW-1185">Reference proteome</keyword>
<dbReference type="NCBIfam" id="TIGR02391">
    <property type="entry name" value="hypoth_ymh"/>
    <property type="match status" value="1"/>
</dbReference>
<reference evidence="3" key="1">
    <citation type="journal article" date="2019" name="Int. J. Syst. Evol. Microbiol.">
        <title>The Global Catalogue of Microorganisms (GCM) 10K type strain sequencing project: providing services to taxonomists for standard genome sequencing and annotation.</title>
        <authorList>
            <consortium name="The Broad Institute Genomics Platform"/>
            <consortium name="The Broad Institute Genome Sequencing Center for Infectious Disease"/>
            <person name="Wu L."/>
            <person name="Ma J."/>
        </authorList>
    </citation>
    <scope>NUCLEOTIDE SEQUENCE [LARGE SCALE GENOMIC DNA]</scope>
    <source>
        <strain evidence="3">CCM 2767</strain>
    </source>
</reference>
<proteinExistence type="predicted"/>
<organism evidence="2 3">
    <name type="scientific">Oxalicibacterium faecigallinarum</name>
    <dbReference type="NCBI Taxonomy" id="573741"/>
    <lineage>
        <taxon>Bacteria</taxon>
        <taxon>Pseudomonadati</taxon>
        <taxon>Pseudomonadota</taxon>
        <taxon>Betaproteobacteria</taxon>
        <taxon>Burkholderiales</taxon>
        <taxon>Oxalobacteraceae</taxon>
        <taxon>Oxalicibacterium</taxon>
    </lineage>
</organism>
<dbReference type="InterPro" id="IPR012654">
    <property type="entry name" value="CHP02391"/>
</dbReference>
<evidence type="ECO:0000313" key="2">
    <source>
        <dbReference type="EMBL" id="GGI20486.1"/>
    </source>
</evidence>
<dbReference type="AlphaFoldDB" id="A0A8J3AR91"/>
<name>A0A8J3AR91_9BURK</name>
<sequence>MGNVILEWYLEVNALFRAMRQKAIDAQGLLANDDKAGAKLINGYLKSDYQLLRKLWTGAGFPEQDMGNLGRHIGFGAANDYDDILARDLPQVEVRAEAHVREATGTKSSMGFEELLHPIIFSHAFQHYVDGHYRDAVLNSVVAIFDLMRERTGLDLDGAALATQVLSLEKPHLILSELNTESGRNDQKGFMQILVGAYLGIRNPKAHSLNHDLDSDKAAQYLIFASLLARRIYEAKVC</sequence>
<dbReference type="Proteomes" id="UP000642180">
    <property type="component" value="Unassembled WGS sequence"/>
</dbReference>
<evidence type="ECO:0000313" key="3">
    <source>
        <dbReference type="Proteomes" id="UP000642180"/>
    </source>
</evidence>